<dbReference type="InterPro" id="IPR036709">
    <property type="entry name" value="Autotransporte_beta_dom_sf"/>
</dbReference>
<reference evidence="1" key="1">
    <citation type="submission" date="2016-02" db="EMBL/GenBank/DDBJ databases">
        <title>Genomic sequences of Ochrobactrum anthropi.</title>
        <authorList>
            <person name="Chudasama K.S."/>
            <person name="Thaker V.S."/>
        </authorList>
    </citation>
    <scope>NUCLEOTIDE SEQUENCE [LARGE SCALE GENOMIC DNA]</scope>
    <source>
        <strain evidence="1">SUBG007</strain>
    </source>
</reference>
<dbReference type="AlphaFoldDB" id="A0A656Z6L7"/>
<dbReference type="SUPFAM" id="SSF103515">
    <property type="entry name" value="Autotransporter"/>
    <property type="match status" value="1"/>
</dbReference>
<accession>A0A656Z6L7</accession>
<comment type="caution">
    <text evidence="1">The sequence shown here is derived from an EMBL/GenBank/DDBJ whole genome shotgun (WGS) entry which is preliminary data.</text>
</comment>
<sequence>MPVYSALPPVAHHLALTTLGTFHERRGEQDLLKSGGYLPATWARLFGQDIDMKWRGTVAPGLDGRLFGIQAGQDLWGSETESGHSDRFGLFFGYARVTGDITGQALGWNDLASAILK</sequence>
<organism evidence="1">
    <name type="scientific">Brucella anthropi</name>
    <name type="common">Ochrobactrum anthropi</name>
    <dbReference type="NCBI Taxonomy" id="529"/>
    <lineage>
        <taxon>Bacteria</taxon>
        <taxon>Pseudomonadati</taxon>
        <taxon>Pseudomonadota</taxon>
        <taxon>Alphaproteobacteria</taxon>
        <taxon>Hyphomicrobiales</taxon>
        <taxon>Brucellaceae</taxon>
        <taxon>Brucella/Ochrobactrum group</taxon>
        <taxon>Brucella</taxon>
    </lineage>
</organism>
<protein>
    <submittedName>
        <fullName evidence="1">Uncharacterized protein</fullName>
    </submittedName>
</protein>
<dbReference type="EMBL" id="LUAY01000009">
    <property type="protein sequence ID" value="KYB46313.1"/>
    <property type="molecule type" value="Genomic_DNA"/>
</dbReference>
<dbReference type="Gene3D" id="2.40.128.130">
    <property type="entry name" value="Autotransporter beta-domain"/>
    <property type="match status" value="1"/>
</dbReference>
<proteinExistence type="predicted"/>
<evidence type="ECO:0000313" key="1">
    <source>
        <dbReference type="EMBL" id="KYB46313.1"/>
    </source>
</evidence>
<name>A0A656Z6L7_BRUAN</name>
<gene>
    <name evidence="1" type="ORF">AB664_02895</name>
</gene>